<dbReference type="AlphaFoldDB" id="X1DIN5"/>
<feature type="non-terminal residue" evidence="1">
    <location>
        <position position="1"/>
    </location>
</feature>
<evidence type="ECO:0000313" key="1">
    <source>
        <dbReference type="EMBL" id="GAH20751.1"/>
    </source>
</evidence>
<protein>
    <submittedName>
        <fullName evidence="1">Uncharacterized protein</fullName>
    </submittedName>
</protein>
<accession>X1DIN5</accession>
<proteinExistence type="predicted"/>
<sequence>DALQDYKRVPLTIFDSGGVLAIWDNGNVELAKDTIGLERYEMGRLQLDATDYPGVGTFTYKLMGYCGSDNRIKGRSRILILDESKGK</sequence>
<comment type="caution">
    <text evidence="1">The sequence shown here is derived from an EMBL/GenBank/DDBJ whole genome shotgun (WGS) entry which is preliminary data.</text>
</comment>
<name>X1DIN5_9ZZZZ</name>
<organism evidence="1">
    <name type="scientific">marine sediment metagenome</name>
    <dbReference type="NCBI Taxonomy" id="412755"/>
    <lineage>
        <taxon>unclassified sequences</taxon>
        <taxon>metagenomes</taxon>
        <taxon>ecological metagenomes</taxon>
    </lineage>
</organism>
<gene>
    <name evidence="1" type="ORF">S03H2_08982</name>
</gene>
<dbReference type="EMBL" id="BARU01004468">
    <property type="protein sequence ID" value="GAH20751.1"/>
    <property type="molecule type" value="Genomic_DNA"/>
</dbReference>
<reference evidence="1" key="1">
    <citation type="journal article" date="2014" name="Front. Microbiol.">
        <title>High frequency of phylogenetically diverse reductive dehalogenase-homologous genes in deep subseafloor sedimentary metagenomes.</title>
        <authorList>
            <person name="Kawai M."/>
            <person name="Futagami T."/>
            <person name="Toyoda A."/>
            <person name="Takaki Y."/>
            <person name="Nishi S."/>
            <person name="Hori S."/>
            <person name="Arai W."/>
            <person name="Tsubouchi T."/>
            <person name="Morono Y."/>
            <person name="Uchiyama I."/>
            <person name="Ito T."/>
            <person name="Fujiyama A."/>
            <person name="Inagaki F."/>
            <person name="Takami H."/>
        </authorList>
    </citation>
    <scope>NUCLEOTIDE SEQUENCE</scope>
    <source>
        <strain evidence="1">Expedition CK06-06</strain>
    </source>
</reference>